<evidence type="ECO:0000256" key="3">
    <source>
        <dbReference type="ARBA" id="ARBA00022989"/>
    </source>
</evidence>
<feature type="transmembrane region" description="Helical" evidence="7">
    <location>
        <begin position="639"/>
        <end position="660"/>
    </location>
</feature>
<dbReference type="SFLD" id="SFLDS00052">
    <property type="entry name" value="Ferric_Reductase_Domain"/>
    <property type="match status" value="1"/>
</dbReference>
<sequence length="775" mass="87101">MSVRVEMERRRALSPPRSPKTDPDLDLLLDESLNDIPDDRLSASKTYKTPKRRRLKVAILLQLLSKVRHNSAKAFLVLCTVWILFSLVWIRWPIYESKVVPSLKMNIRESMDVEPFVVSIAVILPFFLAGLVFYSKKDTIGTIETWGHQNQVVQWVQSSSSIGKSVGFDALDIVLVGGFLLLQLNLVVGKLLIDLENGKLAKSGIVIRTGRALGMNGLYAIILSVILIAKQSFVHKFFGLSEERAARYHVLSGQFGFSMLMLHGLVYLVVWYSQGKVEEMLVPCLADTCSSKQRYGSIRNFCGALALCFSMIVAISSMEWVRRRFFRTFVMLHCLIIGVIVFSVLHYYATFFWLIPAIVLVVMYRVVSMCGRGQASVISATAVSNKVFEIELRRSSLNGSDFLPGQYVYIKHNAIGNEWHPFTISSSPLRNRHSFFINAKVQGFFTSRILTAMRNQQLKTVHVDGYYGSEIKLAPHMVFIAGGSGMTPFLSVLDHLKALLDVSNAKEVSKRSEIPQSLWIIWTCRDMEFLEAHAELLDAINRCSQWNCQVWLHLTKAGSGSLYDSEEDDTQTEPDDLSATSSPRPQYFYPSSLERHAFHGHDYMLSLPLFTGTMLGCLLSIIWVLSLESLTAKSFVKRLLLLTVGILGAVLGASFMSCLLRRNVCKDEIDMLGGAMEELEIQGLDVSTPTPPTTPRAMPIAEQSVFSRNFLIEKIRPNLALRLREIHSDIGESFGVQAKVALYVSGPSDLQFKTLAHAREFQAPAFEIHRKSFLL</sequence>
<reference evidence="10" key="1">
    <citation type="submission" date="2014-09" db="EMBL/GenBank/DDBJ databases">
        <authorList>
            <person name="Sharma Rahul"/>
            <person name="Thines Marco"/>
        </authorList>
    </citation>
    <scope>NUCLEOTIDE SEQUENCE [LARGE SCALE GENOMIC DNA]</scope>
</reference>
<dbReference type="GO" id="GO:0005886">
    <property type="term" value="C:plasma membrane"/>
    <property type="evidence" value="ECO:0007669"/>
    <property type="project" value="TreeGrafter"/>
</dbReference>
<keyword evidence="3 7" id="KW-1133">Transmembrane helix</keyword>
<proteinExistence type="predicted"/>
<feature type="transmembrane region" description="Helical" evidence="7">
    <location>
        <begin position="74"/>
        <end position="95"/>
    </location>
</feature>
<protein>
    <recommendedName>
        <fullName evidence="8">FAD-binding FR-type domain-containing protein</fullName>
    </recommendedName>
</protein>
<dbReference type="PRINTS" id="PR00410">
    <property type="entry name" value="PHEHYDRXLASE"/>
</dbReference>
<dbReference type="Pfam" id="PF08030">
    <property type="entry name" value="NAD_binding_6"/>
    <property type="match status" value="1"/>
</dbReference>
<evidence type="ECO:0000256" key="5">
    <source>
        <dbReference type="ARBA" id="ARBA00023136"/>
    </source>
</evidence>
<keyword evidence="10" id="KW-1185">Reference proteome</keyword>
<dbReference type="SFLD" id="SFLDG01168">
    <property type="entry name" value="Ferric_reductase_subgroup_(FRE"/>
    <property type="match status" value="1"/>
</dbReference>
<feature type="compositionally biased region" description="Basic and acidic residues" evidence="6">
    <location>
        <begin position="1"/>
        <end position="11"/>
    </location>
</feature>
<dbReference type="Proteomes" id="UP000054928">
    <property type="component" value="Unassembled WGS sequence"/>
</dbReference>
<feature type="transmembrane region" description="Helical" evidence="7">
    <location>
        <begin position="325"/>
        <end position="345"/>
    </location>
</feature>
<dbReference type="PROSITE" id="PS51384">
    <property type="entry name" value="FAD_FR"/>
    <property type="match status" value="1"/>
</dbReference>
<dbReference type="GeneID" id="36407435"/>
<dbReference type="RefSeq" id="XP_024578443.1">
    <property type="nucleotide sequence ID" value="XM_024727913.1"/>
</dbReference>
<feature type="transmembrane region" description="Helical" evidence="7">
    <location>
        <begin position="213"/>
        <end position="229"/>
    </location>
</feature>
<evidence type="ECO:0000256" key="2">
    <source>
        <dbReference type="ARBA" id="ARBA00022692"/>
    </source>
</evidence>
<dbReference type="PANTHER" id="PTHR11972:SF193">
    <property type="entry name" value="FAD-BINDING FR-TYPE DOMAIN-CONTAINING PROTEIN"/>
    <property type="match status" value="1"/>
</dbReference>
<dbReference type="PANTHER" id="PTHR11972">
    <property type="entry name" value="NADPH OXIDASE"/>
    <property type="match status" value="1"/>
</dbReference>
<feature type="transmembrane region" description="Helical" evidence="7">
    <location>
        <begin position="351"/>
        <end position="367"/>
    </location>
</feature>
<feature type="transmembrane region" description="Helical" evidence="7">
    <location>
        <begin position="250"/>
        <end position="272"/>
    </location>
</feature>
<keyword evidence="2 7" id="KW-0812">Transmembrane</keyword>
<feature type="transmembrane region" description="Helical" evidence="7">
    <location>
        <begin position="605"/>
        <end position="627"/>
    </location>
</feature>
<name>A0A0P1AMV0_PLAHL</name>
<comment type="subcellular location">
    <subcellularLocation>
        <location evidence="1">Membrane</location>
        <topology evidence="1">Multi-pass membrane protein</topology>
    </subcellularLocation>
</comment>
<dbReference type="Gene3D" id="2.40.30.10">
    <property type="entry name" value="Translation factors"/>
    <property type="match status" value="1"/>
</dbReference>
<feature type="domain" description="FAD-binding FR-type" evidence="8">
    <location>
        <begin position="370"/>
        <end position="473"/>
    </location>
</feature>
<feature type="transmembrane region" description="Helical" evidence="7">
    <location>
        <begin position="115"/>
        <end position="134"/>
    </location>
</feature>
<dbReference type="EMBL" id="CCYD01000610">
    <property type="protein sequence ID" value="CEG42074.1"/>
    <property type="molecule type" value="Genomic_DNA"/>
</dbReference>
<dbReference type="Gene3D" id="3.40.50.80">
    <property type="entry name" value="Nucleotide-binding domain of ferredoxin-NADP reductase (FNR) module"/>
    <property type="match status" value="1"/>
</dbReference>
<dbReference type="AlphaFoldDB" id="A0A0P1AMV0"/>
<organism evidence="9 10">
    <name type="scientific">Plasmopara halstedii</name>
    <name type="common">Downy mildew of sunflower</name>
    <dbReference type="NCBI Taxonomy" id="4781"/>
    <lineage>
        <taxon>Eukaryota</taxon>
        <taxon>Sar</taxon>
        <taxon>Stramenopiles</taxon>
        <taxon>Oomycota</taxon>
        <taxon>Peronosporomycetes</taxon>
        <taxon>Peronosporales</taxon>
        <taxon>Peronosporaceae</taxon>
        <taxon>Plasmopara</taxon>
    </lineage>
</organism>
<feature type="region of interest" description="Disordered" evidence="6">
    <location>
        <begin position="563"/>
        <end position="583"/>
    </location>
</feature>
<dbReference type="SUPFAM" id="SSF52343">
    <property type="entry name" value="Ferredoxin reductase-like, C-terminal NADP-linked domain"/>
    <property type="match status" value="1"/>
</dbReference>
<dbReference type="InterPro" id="IPR013112">
    <property type="entry name" value="FAD-bd_8"/>
</dbReference>
<evidence type="ECO:0000256" key="7">
    <source>
        <dbReference type="SAM" id="Phobius"/>
    </source>
</evidence>
<evidence type="ECO:0000259" key="8">
    <source>
        <dbReference type="PROSITE" id="PS51384"/>
    </source>
</evidence>
<keyword evidence="4" id="KW-0560">Oxidoreductase</keyword>
<dbReference type="InterPro" id="IPR017938">
    <property type="entry name" value="Riboflavin_synthase-like_b-brl"/>
</dbReference>
<keyword evidence="5 7" id="KW-0472">Membrane</keyword>
<dbReference type="STRING" id="4781.A0A0P1AMV0"/>
<evidence type="ECO:0000313" key="10">
    <source>
        <dbReference type="Proteomes" id="UP000054928"/>
    </source>
</evidence>
<evidence type="ECO:0000256" key="4">
    <source>
        <dbReference type="ARBA" id="ARBA00023002"/>
    </source>
</evidence>
<feature type="compositionally biased region" description="Acidic residues" evidence="6">
    <location>
        <begin position="564"/>
        <end position="576"/>
    </location>
</feature>
<dbReference type="Pfam" id="PF08022">
    <property type="entry name" value="FAD_binding_8"/>
    <property type="match status" value="1"/>
</dbReference>
<dbReference type="GO" id="GO:0016491">
    <property type="term" value="F:oxidoreductase activity"/>
    <property type="evidence" value="ECO:0007669"/>
    <property type="project" value="UniProtKB-KW"/>
</dbReference>
<dbReference type="Pfam" id="PF01794">
    <property type="entry name" value="Ferric_reduct"/>
    <property type="match status" value="1"/>
</dbReference>
<evidence type="ECO:0000313" key="9">
    <source>
        <dbReference type="EMBL" id="CEG42074.1"/>
    </source>
</evidence>
<evidence type="ECO:0000256" key="6">
    <source>
        <dbReference type="SAM" id="MobiDB-lite"/>
    </source>
</evidence>
<accession>A0A0P1AMV0</accession>
<dbReference type="InterPro" id="IPR017927">
    <property type="entry name" value="FAD-bd_FR_type"/>
</dbReference>
<feature type="region of interest" description="Disordered" evidence="6">
    <location>
        <begin position="1"/>
        <end position="25"/>
    </location>
</feature>
<dbReference type="SUPFAM" id="SSF63380">
    <property type="entry name" value="Riboflavin synthase domain-like"/>
    <property type="match status" value="1"/>
</dbReference>
<feature type="transmembrane region" description="Helical" evidence="7">
    <location>
        <begin position="170"/>
        <end position="193"/>
    </location>
</feature>
<dbReference type="InterPro" id="IPR050369">
    <property type="entry name" value="RBOH/FRE"/>
</dbReference>
<dbReference type="InterPro" id="IPR013130">
    <property type="entry name" value="Fe3_Rdtase_TM_dom"/>
</dbReference>
<dbReference type="OMA" id="HVDGYYG"/>
<dbReference type="InterPro" id="IPR039261">
    <property type="entry name" value="FNR_nucleotide-bd"/>
</dbReference>
<evidence type="ECO:0000256" key="1">
    <source>
        <dbReference type="ARBA" id="ARBA00004141"/>
    </source>
</evidence>
<dbReference type="InterPro" id="IPR013121">
    <property type="entry name" value="Fe_red_NAD-bd_6"/>
</dbReference>
<feature type="transmembrane region" description="Helical" evidence="7">
    <location>
        <begin position="298"/>
        <end position="318"/>
    </location>
</feature>
<dbReference type="CDD" id="cd06186">
    <property type="entry name" value="NOX_Duox_like_FAD_NADP"/>
    <property type="match status" value="1"/>
</dbReference>
<dbReference type="OrthoDB" id="167398at2759"/>